<reference evidence="1 2" key="1">
    <citation type="submission" date="2019-06" db="EMBL/GenBank/DDBJ databases">
        <title>Draft genomes of female and male turbot (Scophthalmus maximus).</title>
        <authorList>
            <person name="Xu H."/>
            <person name="Xu X.-W."/>
            <person name="Shao C."/>
            <person name="Chen S."/>
        </authorList>
    </citation>
    <scope>NUCLEOTIDE SEQUENCE [LARGE SCALE GENOMIC DNA]</scope>
    <source>
        <strain evidence="1">Ysfricsl-2016a</strain>
        <tissue evidence="1">Blood</tissue>
    </source>
</reference>
<dbReference type="AlphaFoldDB" id="A0A6A4TK15"/>
<comment type="caution">
    <text evidence="1">The sequence shown here is derived from an EMBL/GenBank/DDBJ whole genome shotgun (WGS) entry which is preliminary data.</text>
</comment>
<evidence type="ECO:0000313" key="2">
    <source>
        <dbReference type="Proteomes" id="UP000438429"/>
    </source>
</evidence>
<accession>A0A6A4TK15</accession>
<evidence type="ECO:0000313" key="1">
    <source>
        <dbReference type="EMBL" id="KAF0045159.1"/>
    </source>
</evidence>
<dbReference type="EMBL" id="VEVO01000002">
    <property type="protein sequence ID" value="KAF0045159.1"/>
    <property type="molecule type" value="Genomic_DNA"/>
</dbReference>
<protein>
    <submittedName>
        <fullName evidence="1">Uncharacterized protein</fullName>
    </submittedName>
</protein>
<proteinExistence type="predicted"/>
<name>A0A6A4TK15_SCOMX</name>
<sequence length="167" mass="18207">MAGCDFTVHIRPPRGKWRNAAGYRNITGGQEPPCVVAARCTSAKLIFSRGHVATPRDHECLRERDREISSLRQPAQSSDLHRAFAGTTWCTLRQEPAAEHRTEVPRGGVLSDTWQTGGQVSVPTVSAAFGLPPPCITSSPCEQSLLHEALGTNSSETMEGPRLEKYV</sequence>
<dbReference type="Proteomes" id="UP000438429">
    <property type="component" value="Unassembled WGS sequence"/>
</dbReference>
<organism evidence="1 2">
    <name type="scientific">Scophthalmus maximus</name>
    <name type="common">Turbot</name>
    <name type="synonym">Psetta maxima</name>
    <dbReference type="NCBI Taxonomy" id="52904"/>
    <lineage>
        <taxon>Eukaryota</taxon>
        <taxon>Metazoa</taxon>
        <taxon>Chordata</taxon>
        <taxon>Craniata</taxon>
        <taxon>Vertebrata</taxon>
        <taxon>Euteleostomi</taxon>
        <taxon>Actinopterygii</taxon>
        <taxon>Neopterygii</taxon>
        <taxon>Teleostei</taxon>
        <taxon>Neoteleostei</taxon>
        <taxon>Acanthomorphata</taxon>
        <taxon>Carangaria</taxon>
        <taxon>Pleuronectiformes</taxon>
        <taxon>Pleuronectoidei</taxon>
        <taxon>Scophthalmidae</taxon>
        <taxon>Scophthalmus</taxon>
    </lineage>
</organism>
<gene>
    <name evidence="1" type="ORF">F2P81_001688</name>
</gene>